<reference evidence="1" key="1">
    <citation type="submission" date="2018-05" db="EMBL/GenBank/DDBJ databases">
        <authorList>
            <person name="Lanie J.A."/>
            <person name="Ng W.-L."/>
            <person name="Kazmierczak K.M."/>
            <person name="Andrzejewski T.M."/>
            <person name="Davidsen T.M."/>
            <person name="Wayne K.J."/>
            <person name="Tettelin H."/>
            <person name="Glass J.I."/>
            <person name="Rusch D."/>
            <person name="Podicherti R."/>
            <person name="Tsui H.-C.T."/>
            <person name="Winkler M.E."/>
        </authorList>
    </citation>
    <scope>NUCLEOTIDE SEQUENCE</scope>
</reference>
<dbReference type="AlphaFoldDB" id="A0A382J899"/>
<feature type="non-terminal residue" evidence="1">
    <location>
        <position position="24"/>
    </location>
</feature>
<evidence type="ECO:0000313" key="1">
    <source>
        <dbReference type="EMBL" id="SVC08404.1"/>
    </source>
</evidence>
<name>A0A382J899_9ZZZZ</name>
<gene>
    <name evidence="1" type="ORF">METZ01_LOCUS261258</name>
</gene>
<dbReference type="EMBL" id="UINC01072629">
    <property type="protein sequence ID" value="SVC08404.1"/>
    <property type="molecule type" value="Genomic_DNA"/>
</dbReference>
<sequence length="24" mass="2499">MAKKLAGQAFVVTGTLEGYSRAEA</sequence>
<protein>
    <submittedName>
        <fullName evidence="1">Uncharacterized protein</fullName>
    </submittedName>
</protein>
<accession>A0A382J899</accession>
<proteinExistence type="predicted"/>
<organism evidence="1">
    <name type="scientific">marine metagenome</name>
    <dbReference type="NCBI Taxonomy" id="408172"/>
    <lineage>
        <taxon>unclassified sequences</taxon>
        <taxon>metagenomes</taxon>
        <taxon>ecological metagenomes</taxon>
    </lineage>
</organism>